<evidence type="ECO:0000313" key="9">
    <source>
        <dbReference type="EMBL" id="KAJ3594326.1"/>
    </source>
</evidence>
<dbReference type="InterPro" id="IPR046350">
    <property type="entry name" value="Cystatin_sf"/>
</dbReference>
<dbReference type="Gene3D" id="3.10.450.10">
    <property type="match status" value="1"/>
</dbReference>
<dbReference type="AlphaFoldDB" id="A0A9Q0IEU7"/>
<dbReference type="EMBL" id="JANIIK010000111">
    <property type="protein sequence ID" value="KAJ3594326.1"/>
    <property type="molecule type" value="Genomic_DNA"/>
</dbReference>
<gene>
    <name evidence="9" type="ORF">NHX12_003633</name>
</gene>
<dbReference type="InterPro" id="IPR000010">
    <property type="entry name" value="Cystatin_dom"/>
</dbReference>
<evidence type="ECO:0000259" key="8">
    <source>
        <dbReference type="PROSITE" id="PS51529"/>
    </source>
</evidence>
<dbReference type="OrthoDB" id="8780871at2759"/>
<evidence type="ECO:0000256" key="6">
    <source>
        <dbReference type="ARBA" id="ARBA00023180"/>
    </source>
</evidence>
<reference evidence="9" key="1">
    <citation type="submission" date="2022-07" db="EMBL/GenBank/DDBJ databases">
        <title>Chromosome-level genome of Muraenolepis orangiensis.</title>
        <authorList>
            <person name="Kim J."/>
        </authorList>
    </citation>
    <scope>NUCLEOTIDE SEQUENCE</scope>
    <source>
        <strain evidence="9">KU_S4_2022</strain>
        <tissue evidence="9">Muscle</tissue>
    </source>
</reference>
<dbReference type="Proteomes" id="UP001148018">
    <property type="component" value="Unassembled WGS sequence"/>
</dbReference>
<feature type="domain" description="Cystatin fetuin-A-type" evidence="8">
    <location>
        <begin position="21"/>
        <end position="134"/>
    </location>
</feature>
<evidence type="ECO:0000256" key="7">
    <source>
        <dbReference type="SAM" id="SignalP"/>
    </source>
</evidence>
<feature type="chain" id="PRO_5040361173" description="Cystatin fetuin-A-type domain-containing protein" evidence="7">
    <location>
        <begin position="19"/>
        <end position="391"/>
    </location>
</feature>
<dbReference type="GO" id="GO:0004869">
    <property type="term" value="F:cysteine-type endopeptidase inhibitor activity"/>
    <property type="evidence" value="ECO:0007669"/>
    <property type="project" value="InterPro"/>
</dbReference>
<sequence length="391" mass="41714">MRWLSIAVTLGLLLAVWAQGWSMPNIGRPPCDSPDVEAAATAAQDYLNAQHTHGYKYVLNRIDDVKIFSTPSGVTTYLLEVDLLETDCHVLDPTPLANCSVRPKVLTAVEGDCEVVLKKVGGALSVSAFKCVTEESREDICEGCPALLPLNHTSGLDFVHASLRTFNGRINNTYSLMEVGRMSSQLVSGGTIFAAEYVIEEAKCTSGDCAPLDNAPINVPEVNNTASSSPSLSPVSPYSLKHHKLTHIWIHDHIHDRVNDSIHDRQVRLLFESDSSESNEVGVMQVMPGVFVAAAALPEPSVAAAAATPVLELLASAKALSVEVLATDDVPNVELVPTVDVPAAAANDAANDIPVAVVVKRAAEFVEPAALVPTHPSNVLGPQCPGRIRHY</sequence>
<dbReference type="SUPFAM" id="SSF54403">
    <property type="entry name" value="Cystatin/monellin"/>
    <property type="match status" value="2"/>
</dbReference>
<evidence type="ECO:0000256" key="1">
    <source>
        <dbReference type="ARBA" id="ARBA00004613"/>
    </source>
</evidence>
<comment type="caution">
    <text evidence="9">The sequence shown here is derived from an EMBL/GenBank/DDBJ whole genome shotgun (WGS) entry which is preliminary data.</text>
</comment>
<protein>
    <recommendedName>
        <fullName evidence="8">Cystatin fetuin-A-type domain-containing protein</fullName>
    </recommendedName>
</protein>
<organism evidence="9 10">
    <name type="scientific">Muraenolepis orangiensis</name>
    <name type="common">Patagonian moray cod</name>
    <dbReference type="NCBI Taxonomy" id="630683"/>
    <lineage>
        <taxon>Eukaryota</taxon>
        <taxon>Metazoa</taxon>
        <taxon>Chordata</taxon>
        <taxon>Craniata</taxon>
        <taxon>Vertebrata</taxon>
        <taxon>Euteleostomi</taxon>
        <taxon>Actinopterygii</taxon>
        <taxon>Neopterygii</taxon>
        <taxon>Teleostei</taxon>
        <taxon>Neoteleostei</taxon>
        <taxon>Acanthomorphata</taxon>
        <taxon>Zeiogadaria</taxon>
        <taxon>Gadariae</taxon>
        <taxon>Gadiformes</taxon>
        <taxon>Muraenolepidoidei</taxon>
        <taxon>Muraenolepididae</taxon>
        <taxon>Muraenolepis</taxon>
    </lineage>
</organism>
<evidence type="ECO:0000256" key="5">
    <source>
        <dbReference type="ARBA" id="ARBA00023157"/>
    </source>
</evidence>
<keyword evidence="2" id="KW-0964">Secreted</keyword>
<dbReference type="SMART" id="SM00043">
    <property type="entry name" value="CY"/>
    <property type="match status" value="1"/>
</dbReference>
<keyword evidence="10" id="KW-1185">Reference proteome</keyword>
<proteinExistence type="predicted"/>
<evidence type="ECO:0000313" key="10">
    <source>
        <dbReference type="Proteomes" id="UP001148018"/>
    </source>
</evidence>
<dbReference type="PROSITE" id="PS01255">
    <property type="entry name" value="FETUIN_2"/>
    <property type="match status" value="1"/>
</dbReference>
<dbReference type="InterPro" id="IPR050735">
    <property type="entry name" value="Kininogen_Fetuin_HRG"/>
</dbReference>
<evidence type="ECO:0000256" key="4">
    <source>
        <dbReference type="ARBA" id="ARBA00022737"/>
    </source>
</evidence>
<evidence type="ECO:0000256" key="2">
    <source>
        <dbReference type="ARBA" id="ARBA00022525"/>
    </source>
</evidence>
<dbReference type="GO" id="GO:0031012">
    <property type="term" value="C:extracellular matrix"/>
    <property type="evidence" value="ECO:0007669"/>
    <property type="project" value="TreeGrafter"/>
</dbReference>
<evidence type="ECO:0000256" key="3">
    <source>
        <dbReference type="ARBA" id="ARBA00022729"/>
    </source>
</evidence>
<keyword evidence="5" id="KW-1015">Disulfide bond</keyword>
<name>A0A9Q0IEU7_9TELE</name>
<dbReference type="GO" id="GO:0072562">
    <property type="term" value="C:blood microparticle"/>
    <property type="evidence" value="ECO:0007669"/>
    <property type="project" value="TreeGrafter"/>
</dbReference>
<dbReference type="InterPro" id="IPR025760">
    <property type="entry name" value="Cystatin_Fetuin_A"/>
</dbReference>
<dbReference type="PANTHER" id="PTHR13814">
    <property type="entry name" value="FETUIN"/>
    <property type="match status" value="1"/>
</dbReference>
<feature type="signal peptide" evidence="7">
    <location>
        <begin position="1"/>
        <end position="18"/>
    </location>
</feature>
<keyword evidence="6" id="KW-0325">Glycoprotein</keyword>
<dbReference type="PROSITE" id="PS51529">
    <property type="entry name" value="CYSTATIN_FETUIN_A"/>
    <property type="match status" value="1"/>
</dbReference>
<keyword evidence="3 7" id="KW-0732">Signal</keyword>
<comment type="subcellular location">
    <subcellularLocation>
        <location evidence="1">Secreted</location>
    </subcellularLocation>
</comment>
<dbReference type="Pfam" id="PF00031">
    <property type="entry name" value="Cystatin"/>
    <property type="match status" value="1"/>
</dbReference>
<keyword evidence="4" id="KW-0677">Repeat</keyword>
<accession>A0A9Q0IEU7</accession>
<dbReference type="PANTHER" id="PTHR13814:SF6">
    <property type="entry name" value="ALPHA-2-HS-GLYCOPROTEIN"/>
    <property type="match status" value="1"/>
</dbReference>
<dbReference type="InterPro" id="IPR001363">
    <property type="entry name" value="Prot_inh_fetuin_CS"/>
</dbReference>